<keyword evidence="2" id="KW-0732">Signal</keyword>
<accession>A0A5E4VXA2</accession>
<evidence type="ECO:0000313" key="3">
    <source>
        <dbReference type="EMBL" id="VVE16159.1"/>
    </source>
</evidence>
<feature type="signal peptide" evidence="2">
    <location>
        <begin position="1"/>
        <end position="28"/>
    </location>
</feature>
<organism evidence="3 4">
    <name type="scientific">Pandoraea fibrosis</name>
    <dbReference type="NCBI Taxonomy" id="1891094"/>
    <lineage>
        <taxon>Bacteria</taxon>
        <taxon>Pseudomonadati</taxon>
        <taxon>Pseudomonadota</taxon>
        <taxon>Betaproteobacteria</taxon>
        <taxon>Burkholderiales</taxon>
        <taxon>Burkholderiaceae</taxon>
        <taxon>Pandoraea</taxon>
    </lineage>
</organism>
<dbReference type="OrthoDB" id="8942458at2"/>
<feature type="chain" id="PRO_5022978024" evidence="2">
    <location>
        <begin position="29"/>
        <end position="155"/>
    </location>
</feature>
<evidence type="ECO:0000256" key="1">
    <source>
        <dbReference type="SAM" id="MobiDB-lite"/>
    </source>
</evidence>
<proteinExistence type="predicted"/>
<evidence type="ECO:0000256" key="2">
    <source>
        <dbReference type="SAM" id="SignalP"/>
    </source>
</evidence>
<dbReference type="AlphaFoldDB" id="A0A5E4VXA2"/>
<gene>
    <name evidence="3" type="ORF">PFI31113_02862</name>
</gene>
<reference evidence="3 4" key="1">
    <citation type="submission" date="2019-08" db="EMBL/GenBank/DDBJ databases">
        <authorList>
            <person name="Peeters C."/>
        </authorList>
    </citation>
    <scope>NUCLEOTIDE SEQUENCE [LARGE SCALE GENOMIC DNA]</scope>
    <source>
        <strain evidence="3 4">LMG 31113</strain>
    </source>
</reference>
<protein>
    <submittedName>
        <fullName evidence="3">Uncharacterized protein</fullName>
    </submittedName>
</protein>
<feature type="region of interest" description="Disordered" evidence="1">
    <location>
        <begin position="136"/>
        <end position="155"/>
    </location>
</feature>
<sequence>MSIKLRRTAWMTTAVVASSLMPHMPVNAAETIDAFARAHLKSSQETLTADGTASSSATISAAPDVLPELMFIHGVDDTTVAYLRVDGRFGYSVSDGDRFGDWRVVKIGSDFVDVTRGGRSQRLLLPNAMGASSLGDAQASRAKLGSSGRRNGEDF</sequence>
<name>A0A5E4VXA2_9BURK</name>
<dbReference type="Proteomes" id="UP000382577">
    <property type="component" value="Unassembled WGS sequence"/>
</dbReference>
<dbReference type="EMBL" id="CABPRW010000006">
    <property type="protein sequence ID" value="VVE16159.1"/>
    <property type="molecule type" value="Genomic_DNA"/>
</dbReference>
<evidence type="ECO:0000313" key="4">
    <source>
        <dbReference type="Proteomes" id="UP000382577"/>
    </source>
</evidence>
<dbReference type="RefSeq" id="WP_150599973.1">
    <property type="nucleotide sequence ID" value="NZ_CABPRW010000006.1"/>
</dbReference>